<feature type="domain" description="Urease accessory protein UreH-like transmembrane" evidence="2">
    <location>
        <begin position="9"/>
        <end position="211"/>
    </location>
</feature>
<evidence type="ECO:0000313" key="3">
    <source>
        <dbReference type="EMBL" id="KHT52831.1"/>
    </source>
</evidence>
<dbReference type="InterPro" id="IPR039447">
    <property type="entry name" value="UreH-like_TM_dom"/>
</dbReference>
<sequence>MAEINYFSAFLIGLAGGVHCVGMCGGIVAALRMVSPKGASAVPYTLAYNIGRITSYTVAGALTGALGKITADYIPLANYALSLLSGIMLFLLACYLGKWWTGLTVLENAGKGLFSKLQPLSKRFLPFKTPLSALPYGFIWGWLPCGLVYSTLTWSLAAGTAVEGAALMFFFGLGTLPTLLAASAGSQYLIRSFQHTYFRQIIAIIMAIYAAYLVCGAII</sequence>
<dbReference type="OrthoDB" id="9798690at2"/>
<evidence type="ECO:0000313" key="4">
    <source>
        <dbReference type="Proteomes" id="UP000031197"/>
    </source>
</evidence>
<dbReference type="AlphaFoldDB" id="A0A0B3Y709"/>
<gene>
    <name evidence="3" type="ORF">RJ41_10130</name>
</gene>
<organism evidence="3 4">
    <name type="scientific">Alteromonas marina</name>
    <dbReference type="NCBI Taxonomy" id="203795"/>
    <lineage>
        <taxon>Bacteria</taxon>
        <taxon>Pseudomonadati</taxon>
        <taxon>Pseudomonadota</taxon>
        <taxon>Gammaproteobacteria</taxon>
        <taxon>Alteromonadales</taxon>
        <taxon>Alteromonadaceae</taxon>
        <taxon>Alteromonas/Salinimonas group</taxon>
        <taxon>Alteromonas</taxon>
    </lineage>
</organism>
<dbReference type="RefSeq" id="WP_039220095.1">
    <property type="nucleotide sequence ID" value="NZ_JWLW01000016.1"/>
</dbReference>
<dbReference type="PANTHER" id="PTHR42208">
    <property type="entry name" value="HEAVY METAL TRANSPORTER-RELATED"/>
    <property type="match status" value="1"/>
</dbReference>
<feature type="transmembrane region" description="Helical" evidence="1">
    <location>
        <begin position="133"/>
        <end position="152"/>
    </location>
</feature>
<dbReference type="PANTHER" id="PTHR42208:SF1">
    <property type="entry name" value="HEAVY METAL TRANSPORTER"/>
    <property type="match status" value="1"/>
</dbReference>
<dbReference type="EMBL" id="JWLW01000016">
    <property type="protein sequence ID" value="KHT52831.1"/>
    <property type="molecule type" value="Genomic_DNA"/>
</dbReference>
<keyword evidence="4" id="KW-1185">Reference proteome</keyword>
<protein>
    <submittedName>
        <fullName evidence="3">Cytochrome biogenesis protein</fullName>
    </submittedName>
</protein>
<feature type="transmembrane region" description="Helical" evidence="1">
    <location>
        <begin position="197"/>
        <end position="218"/>
    </location>
</feature>
<reference evidence="3 4" key="1">
    <citation type="submission" date="2014-12" db="EMBL/GenBank/DDBJ databases">
        <title>Genome sequencing of Alteromonas marina AD001.</title>
        <authorList>
            <person name="Adrian T.G.S."/>
            <person name="Chan K.G."/>
        </authorList>
    </citation>
    <scope>NUCLEOTIDE SEQUENCE [LARGE SCALE GENOMIC DNA]</scope>
    <source>
        <strain evidence="3 4">AD001</strain>
    </source>
</reference>
<keyword evidence="1" id="KW-1133">Transmembrane helix</keyword>
<feature type="transmembrane region" description="Helical" evidence="1">
    <location>
        <begin position="76"/>
        <end position="100"/>
    </location>
</feature>
<evidence type="ECO:0000259" key="2">
    <source>
        <dbReference type="Pfam" id="PF13386"/>
    </source>
</evidence>
<feature type="transmembrane region" description="Helical" evidence="1">
    <location>
        <begin position="6"/>
        <end position="31"/>
    </location>
</feature>
<name>A0A0B3Y709_9ALTE</name>
<accession>A0A0B3Y709</accession>
<evidence type="ECO:0000256" key="1">
    <source>
        <dbReference type="SAM" id="Phobius"/>
    </source>
</evidence>
<feature type="transmembrane region" description="Helical" evidence="1">
    <location>
        <begin position="164"/>
        <end position="185"/>
    </location>
</feature>
<comment type="caution">
    <text evidence="3">The sequence shown here is derived from an EMBL/GenBank/DDBJ whole genome shotgun (WGS) entry which is preliminary data.</text>
</comment>
<dbReference type="Pfam" id="PF13386">
    <property type="entry name" value="DsbD_2"/>
    <property type="match status" value="1"/>
</dbReference>
<keyword evidence="1" id="KW-0812">Transmembrane</keyword>
<proteinExistence type="predicted"/>
<keyword evidence="1" id="KW-0472">Membrane</keyword>
<dbReference type="Proteomes" id="UP000031197">
    <property type="component" value="Unassembled WGS sequence"/>
</dbReference>